<dbReference type="AlphaFoldDB" id="A0A6P0UL98"/>
<proteinExistence type="predicted"/>
<name>A0A6P0UL98_9FLAO</name>
<gene>
    <name evidence="1" type="ORF">GWK09_10845</name>
</gene>
<dbReference type="EMBL" id="JAABOP010000003">
    <property type="protein sequence ID" value="NER11016.1"/>
    <property type="molecule type" value="Genomic_DNA"/>
</dbReference>
<dbReference type="RefSeq" id="WP_163693448.1">
    <property type="nucleotide sequence ID" value="NZ_JAABOP010000003.1"/>
</dbReference>
<accession>A0A6P0UL98</accession>
<dbReference type="Proteomes" id="UP000468443">
    <property type="component" value="Unassembled WGS sequence"/>
</dbReference>
<organism evidence="1 2">
    <name type="scientific">Muriicola jejuensis</name>
    <dbReference type="NCBI Taxonomy" id="504488"/>
    <lineage>
        <taxon>Bacteria</taxon>
        <taxon>Pseudomonadati</taxon>
        <taxon>Bacteroidota</taxon>
        <taxon>Flavobacteriia</taxon>
        <taxon>Flavobacteriales</taxon>
        <taxon>Flavobacteriaceae</taxon>
        <taxon>Muriicola</taxon>
    </lineage>
</organism>
<evidence type="ECO:0000313" key="2">
    <source>
        <dbReference type="Proteomes" id="UP000468443"/>
    </source>
</evidence>
<keyword evidence="2" id="KW-1185">Reference proteome</keyword>
<reference evidence="1 2" key="1">
    <citation type="submission" date="2020-01" db="EMBL/GenBank/DDBJ databases">
        <title>Muriicola jejuensis KCTC 22299.</title>
        <authorList>
            <person name="Wang G."/>
        </authorList>
    </citation>
    <scope>NUCLEOTIDE SEQUENCE [LARGE SCALE GENOMIC DNA]</scope>
    <source>
        <strain evidence="1 2">KCTC 22299</strain>
    </source>
</reference>
<comment type="caution">
    <text evidence="1">The sequence shown here is derived from an EMBL/GenBank/DDBJ whole genome shotgun (WGS) entry which is preliminary data.</text>
</comment>
<sequence>MSAFKKGGDLSLTVREHEPWRCVSGYQEGILKRAWALLQAFVYDPFIE</sequence>
<protein>
    <submittedName>
        <fullName evidence="1">Uncharacterized protein</fullName>
    </submittedName>
</protein>
<evidence type="ECO:0000313" key="1">
    <source>
        <dbReference type="EMBL" id="NER11016.1"/>
    </source>
</evidence>